<keyword evidence="5 7" id="KW-0521">NADP</keyword>
<dbReference type="AlphaFoldDB" id="A0A0R2HP90"/>
<dbReference type="PROSITE" id="PS51330">
    <property type="entry name" value="DHFR_2"/>
    <property type="match status" value="1"/>
</dbReference>
<keyword evidence="4 7" id="KW-0554">One-carbon metabolism</keyword>
<dbReference type="InterPro" id="IPR012259">
    <property type="entry name" value="DHFR"/>
</dbReference>
<dbReference type="GO" id="GO:0050661">
    <property type="term" value="F:NADP binding"/>
    <property type="evidence" value="ECO:0007669"/>
    <property type="project" value="InterPro"/>
</dbReference>
<dbReference type="PANTHER" id="PTHR48069">
    <property type="entry name" value="DIHYDROFOLATE REDUCTASE"/>
    <property type="match status" value="1"/>
</dbReference>
<dbReference type="Pfam" id="PF00186">
    <property type="entry name" value="DHFR_1"/>
    <property type="match status" value="1"/>
</dbReference>
<dbReference type="UniPathway" id="UPA00077">
    <property type="reaction ID" value="UER00158"/>
</dbReference>
<accession>A0A0R2HP90</accession>
<dbReference type="InterPro" id="IPR001796">
    <property type="entry name" value="DHFR_dom"/>
</dbReference>
<dbReference type="GO" id="GO:0005829">
    <property type="term" value="C:cytosol"/>
    <property type="evidence" value="ECO:0007669"/>
    <property type="project" value="TreeGrafter"/>
</dbReference>
<evidence type="ECO:0000259" key="8">
    <source>
        <dbReference type="PROSITE" id="PS51330"/>
    </source>
</evidence>
<dbReference type="GO" id="GO:0046452">
    <property type="term" value="P:dihydrofolate metabolic process"/>
    <property type="evidence" value="ECO:0007669"/>
    <property type="project" value="TreeGrafter"/>
</dbReference>
<evidence type="ECO:0000256" key="5">
    <source>
        <dbReference type="ARBA" id="ARBA00022857"/>
    </source>
</evidence>
<evidence type="ECO:0000256" key="2">
    <source>
        <dbReference type="ARBA" id="ARBA00009539"/>
    </source>
</evidence>
<reference evidence="9 10" key="1">
    <citation type="journal article" date="2015" name="Genome Announc.">
        <title>Expanding the biotechnology potential of lactobacilli through comparative genomics of 213 strains and associated genera.</title>
        <authorList>
            <person name="Sun Z."/>
            <person name="Harris H.M."/>
            <person name="McCann A."/>
            <person name="Guo C."/>
            <person name="Argimon S."/>
            <person name="Zhang W."/>
            <person name="Yang X."/>
            <person name="Jeffery I.B."/>
            <person name="Cooney J.C."/>
            <person name="Kagawa T.F."/>
            <person name="Liu W."/>
            <person name="Song Y."/>
            <person name="Salvetti E."/>
            <person name="Wrobel A."/>
            <person name="Rasinkangas P."/>
            <person name="Parkhill J."/>
            <person name="Rea M.C."/>
            <person name="O'Sullivan O."/>
            <person name="Ritari J."/>
            <person name="Douillard F.P."/>
            <person name="Paul Ross R."/>
            <person name="Yang R."/>
            <person name="Briner A.E."/>
            <person name="Felis G.E."/>
            <person name="de Vos W.M."/>
            <person name="Barrangou R."/>
            <person name="Klaenhammer T.R."/>
            <person name="Caufield P.W."/>
            <person name="Cui Y."/>
            <person name="Zhang H."/>
            <person name="O'Toole P.W."/>
        </authorList>
    </citation>
    <scope>NUCLEOTIDE SEQUENCE [LARGE SCALE GENOMIC DNA]</scope>
    <source>
        <strain evidence="9 10">DSM 20623</strain>
    </source>
</reference>
<evidence type="ECO:0000256" key="4">
    <source>
        <dbReference type="ARBA" id="ARBA00022563"/>
    </source>
</evidence>
<dbReference type="RefSeq" id="WP_034569632.1">
    <property type="nucleotide sequence ID" value="NZ_JQBS01000035.1"/>
</dbReference>
<dbReference type="EC" id="1.5.1.3" evidence="3 7"/>
<evidence type="ECO:0000313" key="9">
    <source>
        <dbReference type="EMBL" id="KRN54347.1"/>
    </source>
</evidence>
<proteinExistence type="inferred from homology"/>
<dbReference type="CDD" id="cd00209">
    <property type="entry name" value="DHFR"/>
    <property type="match status" value="1"/>
</dbReference>
<dbReference type="Proteomes" id="UP000051658">
    <property type="component" value="Unassembled WGS sequence"/>
</dbReference>
<organism evidence="9 10">
    <name type="scientific">Carnobacterium divergens DSM 20623</name>
    <dbReference type="NCBI Taxonomy" id="1449336"/>
    <lineage>
        <taxon>Bacteria</taxon>
        <taxon>Bacillati</taxon>
        <taxon>Bacillota</taxon>
        <taxon>Bacilli</taxon>
        <taxon>Lactobacillales</taxon>
        <taxon>Carnobacteriaceae</taxon>
        <taxon>Carnobacterium</taxon>
    </lineage>
</organism>
<dbReference type="PANTHER" id="PTHR48069:SF3">
    <property type="entry name" value="DIHYDROFOLATE REDUCTASE"/>
    <property type="match status" value="1"/>
</dbReference>
<dbReference type="InterPro" id="IPR024072">
    <property type="entry name" value="DHFR-like_dom_sf"/>
</dbReference>
<dbReference type="PRINTS" id="PR00070">
    <property type="entry name" value="DHFR"/>
</dbReference>
<evidence type="ECO:0000256" key="6">
    <source>
        <dbReference type="ARBA" id="ARBA00023002"/>
    </source>
</evidence>
<protein>
    <recommendedName>
        <fullName evidence="3 7">Dihydrofolate reductase</fullName>
        <ecNumber evidence="3 7">1.5.1.3</ecNumber>
    </recommendedName>
</protein>
<dbReference type="GO" id="GO:0046655">
    <property type="term" value="P:folic acid metabolic process"/>
    <property type="evidence" value="ECO:0007669"/>
    <property type="project" value="TreeGrafter"/>
</dbReference>
<name>A0A0R2HP90_CARDV</name>
<evidence type="ECO:0000313" key="10">
    <source>
        <dbReference type="Proteomes" id="UP000051658"/>
    </source>
</evidence>
<dbReference type="SUPFAM" id="SSF53597">
    <property type="entry name" value="Dihydrofolate reductase-like"/>
    <property type="match status" value="1"/>
</dbReference>
<sequence length="162" mass="18782">MIAYLWAQDENGTIGYQGTLPWRLPNDLKFFKEKTIHNAVVMGRKTFEGMGKRPLPNRINIILTTDPTYEATGVTVMHSRQEVLDFAKTYEKDTFITGGTGVFKDFLEDADVLYRTIIKGEFKGDTQFPPLNWQEWKIIEATPGILDEKNRYPHVFETYVRK</sequence>
<dbReference type="GeneID" id="89588922"/>
<comment type="pathway">
    <text evidence="1 7">Cofactor biosynthesis; tetrahydrofolate biosynthesis; 5,6,7,8-tetrahydrofolate from 7,8-dihydrofolate: step 1/1.</text>
</comment>
<evidence type="ECO:0000256" key="1">
    <source>
        <dbReference type="ARBA" id="ARBA00004903"/>
    </source>
</evidence>
<dbReference type="EMBL" id="JQBS01000035">
    <property type="protein sequence ID" value="KRN54347.1"/>
    <property type="molecule type" value="Genomic_DNA"/>
</dbReference>
<dbReference type="eggNOG" id="COG0262">
    <property type="taxonomic scope" value="Bacteria"/>
</dbReference>
<keyword evidence="10" id="KW-1185">Reference proteome</keyword>
<dbReference type="PATRIC" id="fig|1449336.4.peg.1965"/>
<dbReference type="GO" id="GO:0006730">
    <property type="term" value="P:one-carbon metabolic process"/>
    <property type="evidence" value="ECO:0007669"/>
    <property type="project" value="UniProtKB-KW"/>
</dbReference>
<dbReference type="PIRSF" id="PIRSF000194">
    <property type="entry name" value="DHFR"/>
    <property type="match status" value="1"/>
</dbReference>
<dbReference type="GO" id="GO:0046654">
    <property type="term" value="P:tetrahydrofolate biosynthetic process"/>
    <property type="evidence" value="ECO:0007669"/>
    <property type="project" value="UniProtKB-UniPathway"/>
</dbReference>
<comment type="function">
    <text evidence="7">Key enzyme in folate metabolism. Catalyzes an essential reaction for de novo glycine and purine synthesis, and for DNA precursor synthesis.</text>
</comment>
<dbReference type="Gene3D" id="3.40.430.10">
    <property type="entry name" value="Dihydrofolate Reductase, subunit A"/>
    <property type="match status" value="1"/>
</dbReference>
<feature type="domain" description="DHFR" evidence="8">
    <location>
        <begin position="1"/>
        <end position="161"/>
    </location>
</feature>
<evidence type="ECO:0000256" key="3">
    <source>
        <dbReference type="ARBA" id="ARBA00012856"/>
    </source>
</evidence>
<comment type="catalytic activity">
    <reaction evidence="7">
        <text>(6S)-5,6,7,8-tetrahydrofolate + NADP(+) = 7,8-dihydrofolate + NADPH + H(+)</text>
        <dbReference type="Rhea" id="RHEA:15009"/>
        <dbReference type="ChEBI" id="CHEBI:15378"/>
        <dbReference type="ChEBI" id="CHEBI:57451"/>
        <dbReference type="ChEBI" id="CHEBI:57453"/>
        <dbReference type="ChEBI" id="CHEBI:57783"/>
        <dbReference type="ChEBI" id="CHEBI:58349"/>
        <dbReference type="EC" id="1.5.1.3"/>
    </reaction>
</comment>
<evidence type="ECO:0000256" key="7">
    <source>
        <dbReference type="PIRNR" id="PIRNR000194"/>
    </source>
</evidence>
<comment type="similarity">
    <text evidence="2 7">Belongs to the dihydrofolate reductase family.</text>
</comment>
<gene>
    <name evidence="9" type="ORF">IV74_GL001928</name>
</gene>
<keyword evidence="6 7" id="KW-0560">Oxidoreductase</keyword>
<dbReference type="GO" id="GO:0004146">
    <property type="term" value="F:dihydrofolate reductase activity"/>
    <property type="evidence" value="ECO:0007669"/>
    <property type="project" value="UniProtKB-EC"/>
</dbReference>
<comment type="caution">
    <text evidence="9">The sequence shown here is derived from an EMBL/GenBank/DDBJ whole genome shotgun (WGS) entry which is preliminary data.</text>
</comment>